<evidence type="ECO:0000259" key="5">
    <source>
        <dbReference type="PROSITE" id="PS51078"/>
    </source>
</evidence>
<dbReference type="InterPro" id="IPR014757">
    <property type="entry name" value="Tscrpt_reg_IclR_C"/>
</dbReference>
<dbReference type="InterPro" id="IPR050707">
    <property type="entry name" value="HTH_MetabolicPath_Reg"/>
</dbReference>
<dbReference type="SMART" id="SM00346">
    <property type="entry name" value="HTH_ICLR"/>
    <property type="match status" value="1"/>
</dbReference>
<dbReference type="InterPro" id="IPR036388">
    <property type="entry name" value="WH-like_DNA-bd_sf"/>
</dbReference>
<dbReference type="PROSITE" id="PS51078">
    <property type="entry name" value="ICLR_ED"/>
    <property type="match status" value="1"/>
</dbReference>
<dbReference type="EMBL" id="JBHSLW010000023">
    <property type="protein sequence ID" value="MFC5420980.1"/>
    <property type="molecule type" value="Genomic_DNA"/>
</dbReference>
<dbReference type="InterPro" id="IPR029016">
    <property type="entry name" value="GAF-like_dom_sf"/>
</dbReference>
<dbReference type="PANTHER" id="PTHR30136">
    <property type="entry name" value="HELIX-TURN-HELIX TRANSCRIPTIONAL REGULATOR, ICLR FAMILY"/>
    <property type="match status" value="1"/>
</dbReference>
<dbReference type="Pfam" id="PF01614">
    <property type="entry name" value="IclR_C"/>
    <property type="match status" value="1"/>
</dbReference>
<feature type="domain" description="HTH iclR-type" evidence="4">
    <location>
        <begin position="26"/>
        <end position="88"/>
    </location>
</feature>
<comment type="caution">
    <text evidence="6">The sequence shown here is derived from an EMBL/GenBank/DDBJ whole genome shotgun (WGS) entry which is preliminary data.</text>
</comment>
<keyword evidence="2" id="KW-0238">DNA-binding</keyword>
<dbReference type="RefSeq" id="WP_377799335.1">
    <property type="nucleotide sequence ID" value="NZ_JBHSLW010000023.1"/>
</dbReference>
<gene>
    <name evidence="6" type="ORF">ACFPOB_15590</name>
</gene>
<feature type="domain" description="IclR-ED" evidence="5">
    <location>
        <begin position="89"/>
        <end position="273"/>
    </location>
</feature>
<dbReference type="InterPro" id="IPR036390">
    <property type="entry name" value="WH_DNA-bd_sf"/>
</dbReference>
<dbReference type="SUPFAM" id="SSF46785">
    <property type="entry name" value="Winged helix' DNA-binding domain"/>
    <property type="match status" value="1"/>
</dbReference>
<name>A0ABW0IUL8_9HYPH</name>
<accession>A0ABW0IUL8</accession>
<proteinExistence type="predicted"/>
<keyword evidence="7" id="KW-1185">Reference proteome</keyword>
<dbReference type="Proteomes" id="UP001596053">
    <property type="component" value="Unassembled WGS sequence"/>
</dbReference>
<organism evidence="6 7">
    <name type="scientific">Bosea eneae</name>
    <dbReference type="NCBI Taxonomy" id="151454"/>
    <lineage>
        <taxon>Bacteria</taxon>
        <taxon>Pseudomonadati</taxon>
        <taxon>Pseudomonadota</taxon>
        <taxon>Alphaproteobacteria</taxon>
        <taxon>Hyphomicrobiales</taxon>
        <taxon>Boseaceae</taxon>
        <taxon>Bosea</taxon>
    </lineage>
</organism>
<dbReference type="Gene3D" id="1.10.10.10">
    <property type="entry name" value="Winged helix-like DNA-binding domain superfamily/Winged helix DNA-binding domain"/>
    <property type="match status" value="1"/>
</dbReference>
<dbReference type="InterPro" id="IPR005471">
    <property type="entry name" value="Tscrpt_reg_IclR_N"/>
</dbReference>
<evidence type="ECO:0000256" key="2">
    <source>
        <dbReference type="ARBA" id="ARBA00023125"/>
    </source>
</evidence>
<keyword evidence="1" id="KW-0805">Transcription regulation</keyword>
<evidence type="ECO:0000259" key="4">
    <source>
        <dbReference type="PROSITE" id="PS51077"/>
    </source>
</evidence>
<protein>
    <submittedName>
        <fullName evidence="6">IclR family transcriptional regulator</fullName>
    </submittedName>
</protein>
<sequence length="274" mass="29625">MARAAPAMNRNEKDRTAQLPPGVPIVRAVDRAIALLRAFRPEQPRLRLSELARQVGLDKGTTRRLLLTLQLNELVEYDEHSQSYALAVGLIELGSAVTTGRELRDIAGPYLTEIAEKTGATAFLWVHIAGRGLCVDRVRASLPHVDATWFAVGAQAPLNCGGGPRVLLAYLDDEQRRLALSLDLPKRAPASQTDPELLWREADRIRAQGWELAADDFFIGLTGVGVPIFDRSGALAGALSISSLTSIVAPQGRPVHLDALRDAAARIGGRVLPD</sequence>
<dbReference type="PANTHER" id="PTHR30136:SF24">
    <property type="entry name" value="HTH-TYPE TRANSCRIPTIONAL REPRESSOR ALLR"/>
    <property type="match status" value="1"/>
</dbReference>
<dbReference type="SUPFAM" id="SSF55781">
    <property type="entry name" value="GAF domain-like"/>
    <property type="match status" value="1"/>
</dbReference>
<evidence type="ECO:0000256" key="3">
    <source>
        <dbReference type="ARBA" id="ARBA00023163"/>
    </source>
</evidence>
<dbReference type="PROSITE" id="PS51077">
    <property type="entry name" value="HTH_ICLR"/>
    <property type="match status" value="1"/>
</dbReference>
<dbReference type="Gene3D" id="3.30.450.40">
    <property type="match status" value="1"/>
</dbReference>
<dbReference type="Pfam" id="PF09339">
    <property type="entry name" value="HTH_IclR"/>
    <property type="match status" value="1"/>
</dbReference>
<reference evidence="7" key="1">
    <citation type="journal article" date="2019" name="Int. J. Syst. Evol. Microbiol.">
        <title>The Global Catalogue of Microorganisms (GCM) 10K type strain sequencing project: providing services to taxonomists for standard genome sequencing and annotation.</title>
        <authorList>
            <consortium name="The Broad Institute Genomics Platform"/>
            <consortium name="The Broad Institute Genome Sequencing Center for Infectious Disease"/>
            <person name="Wu L."/>
            <person name="Ma J."/>
        </authorList>
    </citation>
    <scope>NUCLEOTIDE SEQUENCE [LARGE SCALE GENOMIC DNA]</scope>
    <source>
        <strain evidence="7">NCAIM B.01391</strain>
    </source>
</reference>
<keyword evidence="3" id="KW-0804">Transcription</keyword>
<evidence type="ECO:0000256" key="1">
    <source>
        <dbReference type="ARBA" id="ARBA00023015"/>
    </source>
</evidence>
<evidence type="ECO:0000313" key="6">
    <source>
        <dbReference type="EMBL" id="MFC5420980.1"/>
    </source>
</evidence>
<evidence type="ECO:0000313" key="7">
    <source>
        <dbReference type="Proteomes" id="UP001596053"/>
    </source>
</evidence>